<dbReference type="RefSeq" id="WP_390301724.1">
    <property type="nucleotide sequence ID" value="NZ_JBHRRZ010000002.1"/>
</dbReference>
<keyword evidence="3" id="KW-1185">Reference proteome</keyword>
<dbReference type="SUPFAM" id="SSF56281">
    <property type="entry name" value="Metallo-hydrolase/oxidoreductase"/>
    <property type="match status" value="1"/>
</dbReference>
<organism evidence="2 3">
    <name type="scientific">Virgibacillus sediminis</name>
    <dbReference type="NCBI Taxonomy" id="202260"/>
    <lineage>
        <taxon>Bacteria</taxon>
        <taxon>Bacillati</taxon>
        <taxon>Bacillota</taxon>
        <taxon>Bacilli</taxon>
        <taxon>Bacillales</taxon>
        <taxon>Bacillaceae</taxon>
        <taxon>Virgibacillus</taxon>
    </lineage>
</organism>
<dbReference type="CDD" id="cd07725">
    <property type="entry name" value="TTHA1429-like_MBL-fold"/>
    <property type="match status" value="1"/>
</dbReference>
<dbReference type="Gene3D" id="3.60.15.10">
    <property type="entry name" value="Ribonuclease Z/Hydroxyacylglutathione hydrolase-like"/>
    <property type="match status" value="1"/>
</dbReference>
<protein>
    <submittedName>
        <fullName evidence="2">MBL fold metallo-hydrolase</fullName>
    </submittedName>
</protein>
<gene>
    <name evidence="2" type="ORF">ACFODW_01255</name>
</gene>
<proteinExistence type="predicted"/>
<dbReference type="InterPro" id="IPR036866">
    <property type="entry name" value="RibonucZ/Hydroxyglut_hydro"/>
</dbReference>
<dbReference type="Pfam" id="PF00753">
    <property type="entry name" value="Lactamase_B"/>
    <property type="match status" value="1"/>
</dbReference>
<sequence>MLEEIRKGIYRLAVRFPRGKEKTNCYLIEGKSGYTVVDTGIYSESAIQTWKDVMDSGIHVEKVVLTHVHQDHIGLAAWFQRETGVPVIISEQGYQVMKKLRSAANIERLNHILPKHGGPRLKSDAMKDDSFIYDLEPDQLFSEGESLRLGDEEYEAIWTPGHAPDHFCFYNRERQLMIAGDHILKKISPVIGLWEGEEGNPLKDYYRSLDLIEPYQVVLALPGHGEMIENFRERVRETKRKHDQRLDQVLSLVQDKPVTAGEVCRKIYGEGSFPSMTSMFMASLTRLIYLEEEGRLQRSEVDGVYHFRIAESEEN</sequence>
<accession>A0ABV7A229</accession>
<reference evidence="3" key="1">
    <citation type="journal article" date="2019" name="Int. J. Syst. Evol. Microbiol.">
        <title>The Global Catalogue of Microorganisms (GCM) 10K type strain sequencing project: providing services to taxonomists for standard genome sequencing and annotation.</title>
        <authorList>
            <consortium name="The Broad Institute Genomics Platform"/>
            <consortium name="The Broad Institute Genome Sequencing Center for Infectious Disease"/>
            <person name="Wu L."/>
            <person name="Ma J."/>
        </authorList>
    </citation>
    <scope>NUCLEOTIDE SEQUENCE [LARGE SCALE GENOMIC DNA]</scope>
    <source>
        <strain evidence="3">KCTC 13193</strain>
    </source>
</reference>
<dbReference type="PANTHER" id="PTHR23131:SF4">
    <property type="entry name" value="METALLO-BETA-LACTAMASE SUPERFAMILY POTEIN"/>
    <property type="match status" value="1"/>
</dbReference>
<dbReference type="Proteomes" id="UP001595387">
    <property type="component" value="Unassembled WGS sequence"/>
</dbReference>
<dbReference type="SMART" id="SM00849">
    <property type="entry name" value="Lactamase_B"/>
    <property type="match status" value="1"/>
</dbReference>
<comment type="caution">
    <text evidence="2">The sequence shown here is derived from an EMBL/GenBank/DDBJ whole genome shotgun (WGS) entry which is preliminary data.</text>
</comment>
<evidence type="ECO:0000313" key="2">
    <source>
        <dbReference type="EMBL" id="MFC2946991.1"/>
    </source>
</evidence>
<dbReference type="EMBL" id="JBHRRZ010000002">
    <property type="protein sequence ID" value="MFC2946991.1"/>
    <property type="molecule type" value="Genomic_DNA"/>
</dbReference>
<name>A0ABV7A229_9BACI</name>
<dbReference type="InterPro" id="IPR050662">
    <property type="entry name" value="Sec-metab_biosynth-thioest"/>
</dbReference>
<dbReference type="PANTHER" id="PTHR23131">
    <property type="entry name" value="ENDORIBONUCLEASE LACTB2"/>
    <property type="match status" value="1"/>
</dbReference>
<feature type="domain" description="Metallo-beta-lactamase" evidence="1">
    <location>
        <begin position="22"/>
        <end position="224"/>
    </location>
</feature>
<evidence type="ECO:0000259" key="1">
    <source>
        <dbReference type="SMART" id="SM00849"/>
    </source>
</evidence>
<evidence type="ECO:0000313" key="3">
    <source>
        <dbReference type="Proteomes" id="UP001595387"/>
    </source>
</evidence>
<dbReference type="InterPro" id="IPR001279">
    <property type="entry name" value="Metallo-B-lactamas"/>
</dbReference>